<sequence>MKIIVDAMGGDNAPSSNVKGALSAVKDLGVEVILVGRGEEILAVMQEEGLKEPPAGVEIVHASEVVEICDNPATAFREKKDSSLTVGLNLLRDGKGDAFVSAGSTGALLSASTLIVKRIKGIRRAALAPVVPTAGGGAVAVDVGATAECTPEYLLQFAFMGSYYAEHVLGRPEPRVGLLNIGAEPSKGTDLQRETYKLLEKADKEGRIHFVGNVESKEAICGAVDVIVADGYSGNIFLKTMEGTGSFMAKKLKEMFKKSLLTKLAAVMMAGGLREFKKILDPGEVGGTAFIGISKPVIKAHGSSDAYAIRSAIRQAAKVASSGIIEDITENVEHMRIHHEDTVEN</sequence>
<keyword evidence="7 10" id="KW-1208">Phospholipid metabolism</keyword>
<evidence type="ECO:0000256" key="4">
    <source>
        <dbReference type="ARBA" id="ARBA00022679"/>
    </source>
</evidence>
<protein>
    <recommendedName>
        <fullName evidence="8 10">Phosphate acyltransferase</fullName>
        <ecNumber evidence="8 10">2.3.1.274</ecNumber>
    </recommendedName>
    <alternativeName>
        <fullName evidence="10">Acyl-ACP phosphotransacylase</fullName>
    </alternativeName>
    <alternativeName>
        <fullName evidence="10">Acyl-[acyl-carrier-protein]--phosphate acyltransferase</fullName>
    </alternativeName>
    <alternativeName>
        <fullName evidence="10">Phosphate-acyl-ACP acyltransferase</fullName>
    </alternativeName>
</protein>
<keyword evidence="11" id="KW-0012">Acyltransferase</keyword>
<dbReference type="Proteomes" id="UP000824192">
    <property type="component" value="Unassembled WGS sequence"/>
</dbReference>
<keyword evidence="6 10" id="KW-0594">Phospholipid biosynthesis</keyword>
<comment type="similarity">
    <text evidence="10">Belongs to the PlsX family.</text>
</comment>
<comment type="subcellular location">
    <subcellularLocation>
        <location evidence="10">Cytoplasm</location>
    </subcellularLocation>
    <text evidence="10">Associated with the membrane possibly through PlsY.</text>
</comment>
<reference evidence="11" key="2">
    <citation type="submission" date="2021-04" db="EMBL/GenBank/DDBJ databases">
        <authorList>
            <person name="Gilroy R."/>
        </authorList>
    </citation>
    <scope>NUCLEOTIDE SEQUENCE</scope>
    <source>
        <strain evidence="11">ChiGjej6B6-1540</strain>
    </source>
</reference>
<evidence type="ECO:0000256" key="6">
    <source>
        <dbReference type="ARBA" id="ARBA00023209"/>
    </source>
</evidence>
<evidence type="ECO:0000256" key="8">
    <source>
        <dbReference type="ARBA" id="ARBA00024069"/>
    </source>
</evidence>
<dbReference type="EC" id="2.3.1.274" evidence="8 10"/>
<dbReference type="InterPro" id="IPR003664">
    <property type="entry name" value="FA_synthesis"/>
</dbReference>
<dbReference type="GO" id="GO:0008654">
    <property type="term" value="P:phospholipid biosynthetic process"/>
    <property type="evidence" value="ECO:0007669"/>
    <property type="project" value="UniProtKB-KW"/>
</dbReference>
<organism evidence="11 12">
    <name type="scientific">Candidatus Flavonifractor merdipullorum</name>
    <dbReference type="NCBI Taxonomy" id="2838590"/>
    <lineage>
        <taxon>Bacteria</taxon>
        <taxon>Bacillati</taxon>
        <taxon>Bacillota</taxon>
        <taxon>Clostridia</taxon>
        <taxon>Eubacteriales</taxon>
        <taxon>Oscillospiraceae</taxon>
        <taxon>Flavonifractor</taxon>
    </lineage>
</organism>
<dbReference type="Gene3D" id="3.40.718.10">
    <property type="entry name" value="Isopropylmalate Dehydrogenase"/>
    <property type="match status" value="1"/>
</dbReference>
<dbReference type="PIRSF" id="PIRSF002465">
    <property type="entry name" value="Phsphlp_syn_PlsX"/>
    <property type="match status" value="1"/>
</dbReference>
<evidence type="ECO:0000256" key="1">
    <source>
        <dbReference type="ARBA" id="ARBA00001232"/>
    </source>
</evidence>
<dbReference type="HAMAP" id="MF_00019">
    <property type="entry name" value="PlsX"/>
    <property type="match status" value="1"/>
</dbReference>
<keyword evidence="3 10" id="KW-0444">Lipid biosynthesis</keyword>
<name>A0A9D1RV40_9FIRM</name>
<comment type="catalytic activity">
    <reaction evidence="1 10">
        <text>a fatty acyl-[ACP] + phosphate = an acyl phosphate + holo-[ACP]</text>
        <dbReference type="Rhea" id="RHEA:42292"/>
        <dbReference type="Rhea" id="RHEA-COMP:9685"/>
        <dbReference type="Rhea" id="RHEA-COMP:14125"/>
        <dbReference type="ChEBI" id="CHEBI:43474"/>
        <dbReference type="ChEBI" id="CHEBI:59918"/>
        <dbReference type="ChEBI" id="CHEBI:64479"/>
        <dbReference type="ChEBI" id="CHEBI:138651"/>
        <dbReference type="EC" id="2.3.1.274"/>
    </reaction>
</comment>
<dbReference type="Pfam" id="PF02504">
    <property type="entry name" value="FA_synthesis"/>
    <property type="match status" value="1"/>
</dbReference>
<evidence type="ECO:0000256" key="2">
    <source>
        <dbReference type="ARBA" id="ARBA00022490"/>
    </source>
</evidence>
<dbReference type="GO" id="GO:0005737">
    <property type="term" value="C:cytoplasm"/>
    <property type="evidence" value="ECO:0007669"/>
    <property type="project" value="UniProtKB-SubCell"/>
</dbReference>
<accession>A0A9D1RV40</accession>
<keyword evidence="5 10" id="KW-0443">Lipid metabolism</keyword>
<dbReference type="GO" id="GO:0043811">
    <property type="term" value="F:phosphate:acyl-[acyl carrier protein] acyltransferase activity"/>
    <property type="evidence" value="ECO:0007669"/>
    <property type="project" value="UniProtKB-UniRule"/>
</dbReference>
<dbReference type="InterPro" id="IPR012281">
    <property type="entry name" value="Phospholipid_synth_PlsX-like"/>
</dbReference>
<evidence type="ECO:0000313" key="11">
    <source>
        <dbReference type="EMBL" id="HIW93311.1"/>
    </source>
</evidence>
<gene>
    <name evidence="10 11" type="primary">plsX</name>
    <name evidence="11" type="ORF">H9868_02090</name>
</gene>
<comment type="pathway">
    <text evidence="10">Lipid metabolism; phospholipid metabolism.</text>
</comment>
<dbReference type="EMBL" id="DXGA01000045">
    <property type="protein sequence ID" value="HIW93311.1"/>
    <property type="molecule type" value="Genomic_DNA"/>
</dbReference>
<comment type="subunit">
    <text evidence="9 10">Homodimer. Probably interacts with PlsY.</text>
</comment>
<dbReference type="AlphaFoldDB" id="A0A9D1RV40"/>
<keyword evidence="2 10" id="KW-0963">Cytoplasm</keyword>
<dbReference type="SUPFAM" id="SSF53659">
    <property type="entry name" value="Isocitrate/Isopropylmalate dehydrogenase-like"/>
    <property type="match status" value="1"/>
</dbReference>
<dbReference type="NCBIfam" id="TIGR00182">
    <property type="entry name" value="plsX"/>
    <property type="match status" value="1"/>
</dbReference>
<evidence type="ECO:0000313" key="12">
    <source>
        <dbReference type="Proteomes" id="UP000824192"/>
    </source>
</evidence>
<evidence type="ECO:0000256" key="5">
    <source>
        <dbReference type="ARBA" id="ARBA00023098"/>
    </source>
</evidence>
<reference evidence="11" key="1">
    <citation type="journal article" date="2021" name="PeerJ">
        <title>Extensive microbial diversity within the chicken gut microbiome revealed by metagenomics and culture.</title>
        <authorList>
            <person name="Gilroy R."/>
            <person name="Ravi A."/>
            <person name="Getino M."/>
            <person name="Pursley I."/>
            <person name="Horton D.L."/>
            <person name="Alikhan N.F."/>
            <person name="Baker D."/>
            <person name="Gharbi K."/>
            <person name="Hall N."/>
            <person name="Watson M."/>
            <person name="Adriaenssens E.M."/>
            <person name="Foster-Nyarko E."/>
            <person name="Jarju S."/>
            <person name="Secka A."/>
            <person name="Antonio M."/>
            <person name="Oren A."/>
            <person name="Chaudhuri R.R."/>
            <person name="La Ragione R."/>
            <person name="Hildebrand F."/>
            <person name="Pallen M.J."/>
        </authorList>
    </citation>
    <scope>NUCLEOTIDE SEQUENCE</scope>
    <source>
        <strain evidence="11">ChiGjej6B6-1540</strain>
    </source>
</reference>
<comment type="function">
    <text evidence="10">Catalyzes the reversible formation of acyl-phosphate (acyl-PO(4)) from acyl-[acyl-carrier-protein] (acyl-ACP). This enzyme utilizes acyl-ACP as fatty acyl donor, but not acyl-CoA.</text>
</comment>
<keyword evidence="4 10" id="KW-0808">Transferase</keyword>
<dbReference type="PANTHER" id="PTHR30100:SF1">
    <property type="entry name" value="PHOSPHATE ACYLTRANSFERASE"/>
    <property type="match status" value="1"/>
</dbReference>
<evidence type="ECO:0000256" key="3">
    <source>
        <dbReference type="ARBA" id="ARBA00022516"/>
    </source>
</evidence>
<evidence type="ECO:0000256" key="10">
    <source>
        <dbReference type="HAMAP-Rule" id="MF_00019"/>
    </source>
</evidence>
<dbReference type="PANTHER" id="PTHR30100">
    <property type="entry name" value="FATTY ACID/PHOSPHOLIPID SYNTHESIS PROTEIN PLSX"/>
    <property type="match status" value="1"/>
</dbReference>
<evidence type="ECO:0000256" key="9">
    <source>
        <dbReference type="ARBA" id="ARBA00046608"/>
    </source>
</evidence>
<comment type="caution">
    <text evidence="11">The sequence shown here is derived from an EMBL/GenBank/DDBJ whole genome shotgun (WGS) entry which is preliminary data.</text>
</comment>
<proteinExistence type="inferred from homology"/>
<evidence type="ECO:0000256" key="7">
    <source>
        <dbReference type="ARBA" id="ARBA00023264"/>
    </source>
</evidence>
<dbReference type="GO" id="GO:0006633">
    <property type="term" value="P:fatty acid biosynthetic process"/>
    <property type="evidence" value="ECO:0007669"/>
    <property type="project" value="UniProtKB-UniRule"/>
</dbReference>